<reference evidence="1 2" key="1">
    <citation type="submission" date="2019-04" db="EMBL/GenBank/DDBJ databases">
        <title>Draft genome of the big-headed turtle Platysternon megacephalum.</title>
        <authorList>
            <person name="Gong S."/>
        </authorList>
    </citation>
    <scope>NUCLEOTIDE SEQUENCE [LARGE SCALE GENOMIC DNA]</scope>
    <source>
        <strain evidence="1">DO16091913</strain>
        <tissue evidence="1">Muscle</tissue>
    </source>
</reference>
<reference evidence="1 2" key="2">
    <citation type="submission" date="2019-04" db="EMBL/GenBank/DDBJ databases">
        <title>The genome sequence of big-headed turtle.</title>
        <authorList>
            <person name="Gong S."/>
        </authorList>
    </citation>
    <scope>NUCLEOTIDE SEQUENCE [LARGE SCALE GENOMIC DNA]</scope>
    <source>
        <strain evidence="1">DO16091913</strain>
        <tissue evidence="1">Muscle</tissue>
    </source>
</reference>
<keyword evidence="1" id="KW-0812">Transmembrane</keyword>
<sequence length="178" mass="19565">MSDHRVALCIPPRVHCMKHCCIPANRAGPKANGAALGGAPTRRLASPEESILHVTPEESKWRGLCSPPLMDGRKEVSRSSRKMCIFTSYGRFCYRRLRRGWPGAWGNVAMYSALKGGHESKSLFKPPYVINTVLGSPSACPSLLFLALFPPLAVHMHWNWPSQKYHTALPPLSTSGSG</sequence>
<proteinExistence type="predicted"/>
<accession>A0A4D9DWW7</accession>
<keyword evidence="2" id="KW-1185">Reference proteome</keyword>
<name>A0A4D9DWW7_9SAUR</name>
<evidence type="ECO:0000313" key="1">
    <source>
        <dbReference type="EMBL" id="TFK01195.1"/>
    </source>
</evidence>
<dbReference type="EMBL" id="QXTE01000237">
    <property type="protein sequence ID" value="TFK01195.1"/>
    <property type="molecule type" value="Genomic_DNA"/>
</dbReference>
<evidence type="ECO:0000313" key="2">
    <source>
        <dbReference type="Proteomes" id="UP000297703"/>
    </source>
</evidence>
<organism evidence="1 2">
    <name type="scientific">Platysternon megacephalum</name>
    <name type="common">big-headed turtle</name>
    <dbReference type="NCBI Taxonomy" id="55544"/>
    <lineage>
        <taxon>Eukaryota</taxon>
        <taxon>Metazoa</taxon>
        <taxon>Chordata</taxon>
        <taxon>Craniata</taxon>
        <taxon>Vertebrata</taxon>
        <taxon>Euteleostomi</taxon>
        <taxon>Archelosauria</taxon>
        <taxon>Testudinata</taxon>
        <taxon>Testudines</taxon>
        <taxon>Cryptodira</taxon>
        <taxon>Durocryptodira</taxon>
        <taxon>Testudinoidea</taxon>
        <taxon>Platysternidae</taxon>
        <taxon>Platysternon</taxon>
    </lineage>
</organism>
<keyword evidence="1" id="KW-0472">Membrane</keyword>
<dbReference type="Proteomes" id="UP000297703">
    <property type="component" value="Unassembled WGS sequence"/>
</dbReference>
<comment type="caution">
    <text evidence="1">The sequence shown here is derived from an EMBL/GenBank/DDBJ whole genome shotgun (WGS) entry which is preliminary data.</text>
</comment>
<gene>
    <name evidence="1" type="ORF">DR999_PMT16639</name>
</gene>
<dbReference type="AlphaFoldDB" id="A0A4D9DWW7"/>
<protein>
    <submittedName>
        <fullName evidence="1">Transmembrane protein 230</fullName>
    </submittedName>
</protein>